<accession>A0ABN3CL14</accession>
<proteinExistence type="predicted"/>
<comment type="caution">
    <text evidence="3">The sequence shown here is derived from an EMBL/GenBank/DDBJ whole genome shotgun (WGS) entry which is preliminary data.</text>
</comment>
<feature type="transmembrane region" description="Helical" evidence="2">
    <location>
        <begin position="275"/>
        <end position="294"/>
    </location>
</feature>
<feature type="region of interest" description="Disordered" evidence="1">
    <location>
        <begin position="77"/>
        <end position="161"/>
    </location>
</feature>
<keyword evidence="2" id="KW-0812">Transmembrane</keyword>
<organism evidence="3 4">
    <name type="scientific">Nonomuraea monospora</name>
    <dbReference type="NCBI Taxonomy" id="568818"/>
    <lineage>
        <taxon>Bacteria</taxon>
        <taxon>Bacillati</taxon>
        <taxon>Actinomycetota</taxon>
        <taxon>Actinomycetes</taxon>
        <taxon>Streptosporangiales</taxon>
        <taxon>Streptosporangiaceae</taxon>
        <taxon>Nonomuraea</taxon>
    </lineage>
</organism>
<feature type="region of interest" description="Disordered" evidence="1">
    <location>
        <begin position="328"/>
        <end position="411"/>
    </location>
</feature>
<evidence type="ECO:0000313" key="3">
    <source>
        <dbReference type="EMBL" id="GAA2209667.1"/>
    </source>
</evidence>
<feature type="compositionally biased region" description="Basic and acidic residues" evidence="1">
    <location>
        <begin position="144"/>
        <end position="161"/>
    </location>
</feature>
<keyword evidence="4" id="KW-1185">Reference proteome</keyword>
<reference evidence="3 4" key="1">
    <citation type="journal article" date="2019" name="Int. J. Syst. Evol. Microbiol.">
        <title>The Global Catalogue of Microorganisms (GCM) 10K type strain sequencing project: providing services to taxonomists for standard genome sequencing and annotation.</title>
        <authorList>
            <consortium name="The Broad Institute Genomics Platform"/>
            <consortium name="The Broad Institute Genome Sequencing Center for Infectious Disease"/>
            <person name="Wu L."/>
            <person name="Ma J."/>
        </authorList>
    </citation>
    <scope>NUCLEOTIDE SEQUENCE [LARGE SCALE GENOMIC DNA]</scope>
    <source>
        <strain evidence="3 4">JCM 16114</strain>
    </source>
</reference>
<gene>
    <name evidence="3" type="ORF">GCM10009850_051260</name>
</gene>
<evidence type="ECO:0000313" key="4">
    <source>
        <dbReference type="Proteomes" id="UP001499843"/>
    </source>
</evidence>
<feature type="transmembrane region" description="Helical" evidence="2">
    <location>
        <begin position="54"/>
        <end position="72"/>
    </location>
</feature>
<dbReference type="RefSeq" id="WP_344479334.1">
    <property type="nucleotide sequence ID" value="NZ_BAAAQX010000013.1"/>
</dbReference>
<keyword evidence="2" id="KW-1133">Transmembrane helix</keyword>
<protein>
    <submittedName>
        <fullName evidence="3">Uncharacterized protein</fullName>
    </submittedName>
</protein>
<feature type="compositionally biased region" description="Basic and acidic residues" evidence="1">
    <location>
        <begin position="104"/>
        <end position="126"/>
    </location>
</feature>
<feature type="transmembrane region" description="Helical" evidence="2">
    <location>
        <begin position="300"/>
        <end position="319"/>
    </location>
</feature>
<dbReference type="Proteomes" id="UP001499843">
    <property type="component" value="Unassembled WGS sequence"/>
</dbReference>
<sequence>MLRYRIGLMVVAVLAVLVAASGVIAFVTGDPRLSILFVHARFTGEPGEVATDHLVMLVLVGLAQVWALWQILPKRHDGERKPRRDDDGRNLHRAAEGMNSGEDDSGRNPGKDDDAKKPGRDDDGRNPGKHGSGRNPGKNNDGSEPARDNGERQPGKGDGGRNLGWDERLLRIVLYVWMLGVFADRLPWVELPEVLVQAAAVVLFFRVTRTVALGLRLVALAMGLLEPVGVLAQVLPGIDGTVLYGAPPVSAASWLIWIALTLVTQAKDGRWRRGTLWAGAVAAAGPVLTPQLDFLFIRSFVWFEGSALLIDVFMVVWLGRSARETGRAPKLAMGARSGSATGVPPEDATGAMPEGATGAPPEEAVGARAEDTTGAPPEEAVGARAEDTTSAPPEDATGAMPEGATGAALRA</sequence>
<evidence type="ECO:0000256" key="1">
    <source>
        <dbReference type="SAM" id="MobiDB-lite"/>
    </source>
</evidence>
<feature type="transmembrane region" description="Helical" evidence="2">
    <location>
        <begin position="217"/>
        <end position="236"/>
    </location>
</feature>
<feature type="compositionally biased region" description="Basic and acidic residues" evidence="1">
    <location>
        <begin position="77"/>
        <end position="95"/>
    </location>
</feature>
<evidence type="ECO:0000256" key="2">
    <source>
        <dbReference type="SAM" id="Phobius"/>
    </source>
</evidence>
<dbReference type="EMBL" id="BAAAQX010000013">
    <property type="protein sequence ID" value="GAA2209667.1"/>
    <property type="molecule type" value="Genomic_DNA"/>
</dbReference>
<feature type="transmembrane region" description="Helical" evidence="2">
    <location>
        <begin position="242"/>
        <end position="263"/>
    </location>
</feature>
<name>A0ABN3CL14_9ACTN</name>
<keyword evidence="2" id="KW-0472">Membrane</keyword>